<feature type="compositionally biased region" description="Polar residues" evidence="1">
    <location>
        <begin position="792"/>
        <end position="802"/>
    </location>
</feature>
<sequence length="1583" mass="172521">MAAVAPLHAASFDGDNDAIAEDPSVASTAYREVWSDTLDEMESRKFVRRFRGSYKKSSKSHILVAFVVLCIVFGLTGMELCFDEDKVSFNFQFSKSLSTFAYLEPGISLIAFLVVLYILARWQASMHLRWALNITYFTGAVLLLIVLIVTAANPGGWWDGRCITPPSFDKQENLERAAGMTPSPQSDKCKSDPSACEDVKIFRMLFFGYIVALVLAICISLLSRACLPWLVQKGYLRHFRFWRLVEVGPLKGWMQSQRERERRRASRTSACSRGSALSLATASGGEPPGLSVCLEHIPTASVWLKKLLCRSENTVGVHGSPTSSRGCGLFPCCCCCCFERGKHYAMYRGQVDSLGRPHGYGKWREEELHGETLVGFWEHGKPVAPYKSREFGSGSGFACLRVGFGSYEYVKGGNKGGNGGGGRDGRSSMGVADVECSVSGAFFRDFPRVFVQTCTLLQTGDGDGEGREGVNGFCREAAAWCLSKMSPHMPSFEPERIDTVTLSVDAQRGIRVSGHHPDPSVPPSLSRSRRFLSSRMGLGMSSSMERDRTERDREREPLLLPSLPPPVPPQAPEGGEEREERRQQQQQPPAGNDARLPLTPPSASATTVPSDAMDRDRDRERHFTQRRGAERADALPPAAAARAEGDEENVEEEARRSAGQRIHTTPHTPNGELPTNAHHKGEESGRPAPLSAPAPLLHRGQEPSSSVSFRDGASKRVCAEVKVEVVVSSSSASTPAQHQQPRGSLPPSPPLRPKNAGGEREREKEEEEWEVCPDTGKSFHPALSSGNLLLTQQQPEGKSRSPSVRFEAGGPGVETVGMDEDEEGEETFELRVRGWLPLRDAYSTREALVYIPGYNATLQDSMALFGQLVAFGSFPAYVKPFVFSWPGKINALAYFQARERCYDPQCRHAFASFLGALRDAGVREVHVMAHSMGARVWSEGCREAAARGLWDPLLMDELEGDELSEEEGGRPPSMASGRRATGGSDKERDREGAARISLVSVTYLNPDLELSTFLKADFPLLETLTPLVSVFADNRDQALFYAEFANLSLSMGRRVFGFKREARAALAARLAAAELSMTQTQLFGVGGAFSSESMQHEGEQEEEEDEEAQILEEGRGKGGEGGDGPASSGERGGGFASTQPSNPPPQVTVKSPESRRDRAVSSGSGIAGLGGMSSETPCSSSARRGGAGESFQQNNQHVSQGEGTVQSPASKPRSRANRGQREKTDQQAISEKEREKSKFTAAFAAAAQAARSAAAAAVTAGQDALPIGIMSKSELRPAASIHKHLRPPLQSQSTVIIHPSRTAVPPSNGVPPAPPSPYPSRKKEKTKEREGESAGRGASQSYSLPPQTQLSTVEESREREQSGGPKGEETPGEIQTPPSLLAARADSRKGDEPFGGVGHEKTEDLEAGGVREGGRRALSRDEGDGMTLADSGEYTETKEGPKADGFPSASAGPSASAEASSSRPHHHPVTRRRPSPPLHHETLLVDQTFGPSPGRRRRDRRRETPHALEEWLPVDVIDTSMVEQNVHSLRHAFYNMNREIVEDLREIITSRRRAKDRTSRLDRREGNVWVFRVAPPYVKSVTE</sequence>
<dbReference type="Pfam" id="PF05990">
    <property type="entry name" value="DUF900"/>
    <property type="match status" value="1"/>
</dbReference>
<name>A0A0G4H1T9_9ALVE</name>
<feature type="region of interest" description="Disordered" evidence="1">
    <location>
        <begin position="792"/>
        <end position="818"/>
    </location>
</feature>
<gene>
    <name evidence="3" type="ORF">Cvel_5553</name>
</gene>
<feature type="compositionally biased region" description="Basic residues" evidence="1">
    <location>
        <begin position="1463"/>
        <end position="1474"/>
    </location>
</feature>
<feature type="compositionally biased region" description="Basic and acidic residues" evidence="1">
    <location>
        <begin position="544"/>
        <end position="557"/>
    </location>
</feature>
<keyword evidence="2" id="KW-0472">Membrane</keyword>
<dbReference type="EMBL" id="CDMZ01001777">
    <property type="protein sequence ID" value="CEM37471.1"/>
    <property type="molecule type" value="Genomic_DNA"/>
</dbReference>
<feature type="compositionally biased region" description="Polar residues" evidence="1">
    <location>
        <begin position="1338"/>
        <end position="1353"/>
    </location>
</feature>
<feature type="region of interest" description="Disordered" evidence="1">
    <location>
        <begin position="729"/>
        <end position="777"/>
    </location>
</feature>
<accession>A0A0G4H1T9</accession>
<feature type="region of interest" description="Disordered" evidence="1">
    <location>
        <begin position="1279"/>
        <end position="1504"/>
    </location>
</feature>
<feature type="compositionally biased region" description="Basic and acidic residues" evidence="1">
    <location>
        <begin position="612"/>
        <end position="633"/>
    </location>
</feature>
<feature type="compositionally biased region" description="Basic and acidic residues" evidence="1">
    <location>
        <begin position="1354"/>
        <end position="1369"/>
    </location>
</feature>
<feature type="compositionally biased region" description="Pro residues" evidence="1">
    <location>
        <begin position="562"/>
        <end position="571"/>
    </location>
</feature>
<feature type="compositionally biased region" description="Pro residues" evidence="1">
    <location>
        <begin position="1308"/>
        <end position="1318"/>
    </location>
</feature>
<proteinExistence type="predicted"/>
<dbReference type="InterPro" id="IPR010297">
    <property type="entry name" value="DUF900_hydrolase"/>
</dbReference>
<evidence type="ECO:0000256" key="1">
    <source>
        <dbReference type="SAM" id="MobiDB-lite"/>
    </source>
</evidence>
<feature type="region of interest" description="Disordered" evidence="1">
    <location>
        <begin position="1114"/>
        <end position="1238"/>
    </location>
</feature>
<dbReference type="PANTHER" id="PTHR36513:SF1">
    <property type="entry name" value="TRANSMEMBRANE PROTEIN"/>
    <property type="match status" value="1"/>
</dbReference>
<keyword evidence="2" id="KW-0812">Transmembrane</keyword>
<keyword evidence="2" id="KW-1133">Transmembrane helix</keyword>
<evidence type="ECO:0008006" key="4">
    <source>
        <dbReference type="Google" id="ProtNLM"/>
    </source>
</evidence>
<feature type="compositionally biased region" description="Basic and acidic residues" evidence="1">
    <location>
        <begin position="1219"/>
        <end position="1238"/>
    </location>
</feature>
<feature type="compositionally biased region" description="Polar residues" evidence="1">
    <location>
        <begin position="1190"/>
        <end position="1209"/>
    </location>
</feature>
<feature type="compositionally biased region" description="Low complexity" evidence="1">
    <location>
        <begin position="729"/>
        <end position="743"/>
    </location>
</feature>
<reference evidence="3" key="1">
    <citation type="submission" date="2014-11" db="EMBL/GenBank/DDBJ databases">
        <authorList>
            <person name="Otto D Thomas"/>
            <person name="Naeem Raeece"/>
        </authorList>
    </citation>
    <scope>NUCLEOTIDE SEQUENCE</scope>
</reference>
<dbReference type="PANTHER" id="PTHR36513">
    <property type="entry name" value="ABC TRANSMEMBRANE TYPE-1 DOMAIN-CONTAINING PROTEIN"/>
    <property type="match status" value="1"/>
</dbReference>
<organism evidence="3">
    <name type="scientific">Chromera velia CCMP2878</name>
    <dbReference type="NCBI Taxonomy" id="1169474"/>
    <lineage>
        <taxon>Eukaryota</taxon>
        <taxon>Sar</taxon>
        <taxon>Alveolata</taxon>
        <taxon>Colpodellida</taxon>
        <taxon>Chromeraceae</taxon>
        <taxon>Chromera</taxon>
    </lineage>
</organism>
<evidence type="ECO:0000256" key="2">
    <source>
        <dbReference type="SAM" id="Phobius"/>
    </source>
</evidence>
<feature type="compositionally biased region" description="Low complexity" evidence="1">
    <location>
        <begin position="1447"/>
        <end position="1462"/>
    </location>
</feature>
<feature type="compositionally biased region" description="Low complexity" evidence="1">
    <location>
        <begin position="687"/>
        <end position="697"/>
    </location>
</feature>
<dbReference type="VEuPathDB" id="CryptoDB:Cvel_5553"/>
<protein>
    <recommendedName>
        <fullName evidence="4">Transmembrane protein</fullName>
    </recommendedName>
</protein>
<feature type="compositionally biased region" description="Gly residues" evidence="1">
    <location>
        <begin position="1121"/>
        <end position="1135"/>
    </location>
</feature>
<feature type="compositionally biased region" description="Basic and acidic residues" evidence="1">
    <location>
        <begin position="1385"/>
        <end position="1404"/>
    </location>
</feature>
<feature type="compositionally biased region" description="Low complexity" evidence="1">
    <location>
        <begin position="533"/>
        <end position="543"/>
    </location>
</feature>
<feature type="transmembrane region" description="Helical" evidence="2">
    <location>
        <begin position="100"/>
        <end position="119"/>
    </location>
</feature>
<evidence type="ECO:0000313" key="3">
    <source>
        <dbReference type="EMBL" id="CEM37471.1"/>
    </source>
</evidence>
<feature type="transmembrane region" description="Helical" evidence="2">
    <location>
        <begin position="131"/>
        <end position="151"/>
    </location>
</feature>
<feature type="region of interest" description="Disordered" evidence="1">
    <location>
        <begin position="532"/>
        <end position="714"/>
    </location>
</feature>
<feature type="region of interest" description="Disordered" evidence="1">
    <location>
        <begin position="961"/>
        <end position="991"/>
    </location>
</feature>
<feature type="transmembrane region" description="Helical" evidence="2">
    <location>
        <begin position="206"/>
        <end position="231"/>
    </location>
</feature>
<feature type="compositionally biased region" description="Basic and acidic residues" evidence="1">
    <location>
        <begin position="1412"/>
        <end position="1423"/>
    </location>
</feature>
<feature type="transmembrane region" description="Helical" evidence="2">
    <location>
        <begin position="61"/>
        <end position="80"/>
    </location>
</feature>